<evidence type="ECO:0000313" key="3">
    <source>
        <dbReference type="Proteomes" id="UP000315003"/>
    </source>
</evidence>
<dbReference type="PANTHER" id="PTHR34595:SF7">
    <property type="entry name" value="SLL1039 PROTEIN"/>
    <property type="match status" value="1"/>
</dbReference>
<dbReference type="InterPro" id="IPR007296">
    <property type="entry name" value="DUF403"/>
</dbReference>
<dbReference type="OrthoDB" id="9803532at2"/>
<name>A0A517SQE0_9BACT</name>
<evidence type="ECO:0000259" key="1">
    <source>
        <dbReference type="Pfam" id="PF04168"/>
    </source>
</evidence>
<dbReference type="InterPro" id="IPR051680">
    <property type="entry name" value="ATP-dep_Glu-Cys_Ligase-2"/>
</dbReference>
<dbReference type="AlphaFoldDB" id="A0A517SQE0"/>
<keyword evidence="3" id="KW-1185">Reference proteome</keyword>
<dbReference type="EMBL" id="CP036272">
    <property type="protein sequence ID" value="QDT58338.1"/>
    <property type="molecule type" value="Genomic_DNA"/>
</dbReference>
<evidence type="ECO:0000313" key="2">
    <source>
        <dbReference type="EMBL" id="QDT58338.1"/>
    </source>
</evidence>
<dbReference type="PANTHER" id="PTHR34595">
    <property type="entry name" value="BLR5612 PROTEIN"/>
    <property type="match status" value="1"/>
</dbReference>
<dbReference type="Proteomes" id="UP000315003">
    <property type="component" value="Chromosome"/>
</dbReference>
<dbReference type="RefSeq" id="WP_145269426.1">
    <property type="nucleotide sequence ID" value="NZ_CP036272.1"/>
</dbReference>
<sequence length="316" mass="36127">MLSRVAESIYWMGRQVERAENLARFLEVTLQMTLEHPDTLVDPWTPLVEVTGDQKEFAARYGRADPQNVVQFLGFDRDYSSSMVCCLRAARENARGVRESISTEAFEQLNDFYHFVRDAGPSQLSQPTGEFFVEIRNHALMWTGVLDSTMSHDLGWQFLNAGRLIERADKTSRILDAKYFNLLPRIEDVGTAVDDLQWSNLLLAISGFEAYRREHHLMDIEKIVSFFIFHKTFTRSIYACVAGADWSVREIHKQCDAEFPSASSNQIASLRHRLQSMDVKEVLSGGMHRFIDDLQTQLNEIGQAIANDYFNAIGSK</sequence>
<feature type="domain" description="DUF403" evidence="1">
    <location>
        <begin position="1"/>
        <end position="310"/>
    </location>
</feature>
<organism evidence="2 3">
    <name type="scientific">Stieleria bergensis</name>
    <dbReference type="NCBI Taxonomy" id="2528025"/>
    <lineage>
        <taxon>Bacteria</taxon>
        <taxon>Pseudomonadati</taxon>
        <taxon>Planctomycetota</taxon>
        <taxon>Planctomycetia</taxon>
        <taxon>Pirellulales</taxon>
        <taxon>Pirellulaceae</taxon>
        <taxon>Stieleria</taxon>
    </lineage>
</organism>
<reference evidence="2 3" key="1">
    <citation type="submission" date="2019-02" db="EMBL/GenBank/DDBJ databases">
        <title>Deep-cultivation of Planctomycetes and their phenomic and genomic characterization uncovers novel biology.</title>
        <authorList>
            <person name="Wiegand S."/>
            <person name="Jogler M."/>
            <person name="Boedeker C."/>
            <person name="Pinto D."/>
            <person name="Vollmers J."/>
            <person name="Rivas-Marin E."/>
            <person name="Kohn T."/>
            <person name="Peeters S.H."/>
            <person name="Heuer A."/>
            <person name="Rast P."/>
            <person name="Oberbeckmann S."/>
            <person name="Bunk B."/>
            <person name="Jeske O."/>
            <person name="Meyerdierks A."/>
            <person name="Storesund J.E."/>
            <person name="Kallscheuer N."/>
            <person name="Luecker S."/>
            <person name="Lage O.M."/>
            <person name="Pohl T."/>
            <person name="Merkel B.J."/>
            <person name="Hornburger P."/>
            <person name="Mueller R.-W."/>
            <person name="Bruemmer F."/>
            <person name="Labrenz M."/>
            <person name="Spormann A.M."/>
            <person name="Op den Camp H."/>
            <person name="Overmann J."/>
            <person name="Amann R."/>
            <person name="Jetten M.S.M."/>
            <person name="Mascher T."/>
            <person name="Medema M.H."/>
            <person name="Devos D.P."/>
            <person name="Kaster A.-K."/>
            <person name="Ovreas L."/>
            <person name="Rohde M."/>
            <person name="Galperin M.Y."/>
            <person name="Jogler C."/>
        </authorList>
    </citation>
    <scope>NUCLEOTIDE SEQUENCE [LARGE SCALE GENOMIC DNA]</scope>
    <source>
        <strain evidence="2 3">SV_7m_r</strain>
    </source>
</reference>
<protein>
    <recommendedName>
        <fullName evidence="1">DUF403 domain-containing protein</fullName>
    </recommendedName>
</protein>
<gene>
    <name evidence="2" type="ORF">SV7mr_08280</name>
</gene>
<proteinExistence type="predicted"/>
<dbReference type="Pfam" id="PF04168">
    <property type="entry name" value="Alpha-E"/>
    <property type="match status" value="1"/>
</dbReference>
<accession>A0A517SQE0</accession>